<evidence type="ECO:0000259" key="1">
    <source>
        <dbReference type="Pfam" id="PF12275"/>
    </source>
</evidence>
<reference evidence="2" key="1">
    <citation type="submission" date="2021-01" db="EMBL/GenBank/DDBJ databases">
        <title>Modified the classification status of verrucomicrobia.</title>
        <authorList>
            <person name="Feng X."/>
        </authorList>
    </citation>
    <scope>NUCLEOTIDE SEQUENCE</scope>
    <source>
        <strain evidence="2">KCTC 22041</strain>
    </source>
</reference>
<gene>
    <name evidence="2" type="ORF">JIN85_00310</name>
</gene>
<comment type="caution">
    <text evidence="2">The sequence shown here is derived from an EMBL/GenBank/DDBJ whole genome shotgun (WGS) entry which is preliminary data.</text>
</comment>
<dbReference type="RefSeq" id="WP_200266420.1">
    <property type="nucleotide sequence ID" value="NZ_JAENIJ010000001.1"/>
</dbReference>
<name>A0A934S4Y5_9BACT</name>
<protein>
    <submittedName>
        <fullName evidence="2">DUF3616 domain-containing protein</fullName>
    </submittedName>
</protein>
<dbReference type="SUPFAM" id="SSF50952">
    <property type="entry name" value="Soluble quinoprotein glucose dehydrogenase"/>
    <property type="match status" value="1"/>
</dbReference>
<organism evidence="2 3">
    <name type="scientific">Luteolibacter pohnpeiensis</name>
    <dbReference type="NCBI Taxonomy" id="454153"/>
    <lineage>
        <taxon>Bacteria</taxon>
        <taxon>Pseudomonadati</taxon>
        <taxon>Verrucomicrobiota</taxon>
        <taxon>Verrucomicrobiia</taxon>
        <taxon>Verrucomicrobiales</taxon>
        <taxon>Verrucomicrobiaceae</taxon>
        <taxon>Luteolibacter</taxon>
    </lineage>
</organism>
<dbReference type="EMBL" id="JAENIJ010000001">
    <property type="protein sequence ID" value="MBK1880831.1"/>
    <property type="molecule type" value="Genomic_DNA"/>
</dbReference>
<keyword evidence="3" id="KW-1185">Reference proteome</keyword>
<dbReference type="Proteomes" id="UP000603141">
    <property type="component" value="Unassembled WGS sequence"/>
</dbReference>
<evidence type="ECO:0000313" key="3">
    <source>
        <dbReference type="Proteomes" id="UP000603141"/>
    </source>
</evidence>
<dbReference type="InterPro" id="IPR022060">
    <property type="entry name" value="DUF3616"/>
</dbReference>
<proteinExistence type="predicted"/>
<evidence type="ECO:0000313" key="2">
    <source>
        <dbReference type="EMBL" id="MBK1880831.1"/>
    </source>
</evidence>
<feature type="domain" description="DUF3616" evidence="1">
    <location>
        <begin position="138"/>
        <end position="311"/>
    </location>
</feature>
<dbReference type="AlphaFoldDB" id="A0A934S4Y5"/>
<dbReference type="InterPro" id="IPR011041">
    <property type="entry name" value="Quinoprot_gluc/sorb_DH_b-prop"/>
</dbReference>
<sequence>MKSLTLLIFAAGSLQAAPHRLEILDRNWKLDGFAESLDLSGIAAIGNRSALVGTDELFSVQPARIDFAKHVVHAKPLMPLLDTYSGSAPELDIEAIAADPENHRYFVTGSHGVGKKKADVQPPRETVFEVPVDPESGEILRSQIRRSSLLPWFQNDDLFQDFVRAPLQQNGINIEGLAFRDGKLWFGMRGPNIDGTCHIIEISSESLFSGDKTEGKSHEIQLGDDYGVRELTAVRDGFLIIAGNSAAEASKKIPVTLTNQPDDTFHLYFWKPGQKAEKIGQLPHSSGKAEAMLVLDDTPSHCDLLVIFDSAPEGGPIAIRVHR</sequence>
<dbReference type="Pfam" id="PF12275">
    <property type="entry name" value="DUF3616"/>
    <property type="match status" value="1"/>
</dbReference>
<accession>A0A934S4Y5</accession>